<dbReference type="RefSeq" id="WP_074291620.1">
    <property type="nucleotide sequence ID" value="NZ_CP022048.2"/>
</dbReference>
<protein>
    <submittedName>
        <fullName evidence="2">Uncharacterized protein</fullName>
    </submittedName>
</protein>
<dbReference type="GeneID" id="34014663"/>
<accession>A0A1Z3U5C0</accession>
<evidence type="ECO:0000313" key="3">
    <source>
        <dbReference type="Proteomes" id="UP000197050"/>
    </source>
</evidence>
<organism evidence="2 3">
    <name type="scientific">Brevundimonas vesicularis</name>
    <name type="common">Pseudomonas vesicularis</name>
    <dbReference type="NCBI Taxonomy" id="41276"/>
    <lineage>
        <taxon>Bacteria</taxon>
        <taxon>Pseudomonadati</taxon>
        <taxon>Pseudomonadota</taxon>
        <taxon>Alphaproteobacteria</taxon>
        <taxon>Caulobacterales</taxon>
        <taxon>Caulobacteraceae</taxon>
        <taxon>Brevundimonas</taxon>
    </lineage>
</organism>
<evidence type="ECO:0000313" key="2">
    <source>
        <dbReference type="EMBL" id="ASE38487.1"/>
    </source>
</evidence>
<sequence length="145" mass="15616">MSIRDLFPSRLTVAAVLGCVVFIPLAVTASYQWGVTHRDMVREEQRANGLWSDINAPNVGYKDRLTMCGANLAGAQSALARQNQAVDDLKAASDAAAVRAQAAVDAAQARARAAQQQAQTLLLETPRPGETRCEAADRLILEQVR</sequence>
<evidence type="ECO:0000256" key="1">
    <source>
        <dbReference type="SAM" id="Coils"/>
    </source>
</evidence>
<reference evidence="3" key="1">
    <citation type="submission" date="2017-06" db="EMBL/GenBank/DDBJ databases">
        <title>FDA dAtabase for Regulatory Grade micrObial Sequences (FDA-ARGOS): Supporting development and validation of Infectious Disease Dx tests.</title>
        <authorList>
            <person name="Minogue T."/>
            <person name="Wolcott M."/>
            <person name="Wasieloski L."/>
            <person name="Aguilar W."/>
            <person name="Moore D."/>
            <person name="Tallon L."/>
            <person name="Sadzewicz L."/>
            <person name="Sengamalay N."/>
            <person name="Ott S."/>
            <person name="Godinez A."/>
            <person name="Nagaraj S."/>
            <person name="Nadendla S."/>
            <person name="Geyer C."/>
            <person name="Sichtig H."/>
        </authorList>
    </citation>
    <scope>NUCLEOTIDE SEQUENCE [LARGE SCALE GENOMIC DNA]</scope>
    <source>
        <strain evidence="3">FDAARGOS_289</strain>
    </source>
</reference>
<dbReference type="EMBL" id="CP022048">
    <property type="protein sequence ID" value="ASE38487.1"/>
    <property type="molecule type" value="Genomic_DNA"/>
</dbReference>
<name>A0A1Z3U5C0_BREVE</name>
<proteinExistence type="predicted"/>
<feature type="coiled-coil region" evidence="1">
    <location>
        <begin position="72"/>
        <end position="124"/>
    </location>
</feature>
<keyword evidence="1" id="KW-0175">Coiled coil</keyword>
<gene>
    <name evidence="2" type="ORF">CEP68_02615</name>
</gene>
<dbReference type="Proteomes" id="UP000197050">
    <property type="component" value="Chromosome"/>
</dbReference>
<dbReference type="AlphaFoldDB" id="A0A1Z3U5C0"/>
<dbReference type="KEGG" id="bvc:CEP68_02615"/>